<evidence type="ECO:0000313" key="2">
    <source>
        <dbReference type="Proteomes" id="UP000035057"/>
    </source>
</evidence>
<evidence type="ECO:0000313" key="1">
    <source>
        <dbReference type="EMBL" id="KEF31382.1"/>
    </source>
</evidence>
<reference evidence="1 2" key="1">
    <citation type="submission" date="2012-12" db="EMBL/GenBank/DDBJ databases">
        <title>Genome assembly of Marinobacter sp. AK21.</title>
        <authorList>
            <person name="Khatri I."/>
            <person name="Kumar R."/>
            <person name="Vaidya B."/>
            <person name="Subramanian S."/>
            <person name="Pinnaka A."/>
        </authorList>
    </citation>
    <scope>NUCLEOTIDE SEQUENCE [LARGE SCALE GENOMIC DNA]</scope>
    <source>
        <strain evidence="1 2">AK21</strain>
    </source>
</reference>
<dbReference type="Pfam" id="PF18918">
    <property type="entry name" value="DUF5669"/>
    <property type="match status" value="1"/>
</dbReference>
<dbReference type="Proteomes" id="UP000035057">
    <property type="component" value="Unassembled WGS sequence"/>
</dbReference>
<sequence>MPFSADRLAELNLLTQFSSTSSQEGIKVHAHTAAPETVKAAESLFAKGLISQKDGGYLTPLGAEAVDLTQKLQSILQSG</sequence>
<accession>A0A072N2D2</accession>
<dbReference type="OrthoDB" id="5600572at2"/>
<dbReference type="AlphaFoldDB" id="A0A072N2D2"/>
<name>A0A072N2D2_9GAMM</name>
<dbReference type="InterPro" id="IPR013468">
    <property type="entry name" value="CHP02647"/>
</dbReference>
<protein>
    <submittedName>
        <fullName evidence="1">DNA-binding protein inhibitor Id-2-related protein</fullName>
    </submittedName>
</protein>
<comment type="caution">
    <text evidence="1">The sequence shown here is derived from an EMBL/GenBank/DDBJ whole genome shotgun (WGS) entry which is preliminary data.</text>
</comment>
<gene>
    <name evidence="1" type="ORF">D777_01731</name>
</gene>
<proteinExistence type="predicted"/>
<dbReference type="NCBIfam" id="TIGR02647">
    <property type="entry name" value="DNA"/>
    <property type="match status" value="1"/>
</dbReference>
<dbReference type="EMBL" id="ANIE01000005">
    <property type="protein sequence ID" value="KEF31382.1"/>
    <property type="molecule type" value="Genomic_DNA"/>
</dbReference>
<keyword evidence="2" id="KW-1185">Reference proteome</keyword>
<organism evidence="1 2">
    <name type="scientific">Marinobacter nitratireducens</name>
    <dbReference type="NCBI Taxonomy" id="1137280"/>
    <lineage>
        <taxon>Bacteria</taxon>
        <taxon>Pseudomonadati</taxon>
        <taxon>Pseudomonadota</taxon>
        <taxon>Gammaproteobacteria</taxon>
        <taxon>Pseudomonadales</taxon>
        <taxon>Marinobacteraceae</taxon>
        <taxon>Marinobacter</taxon>
    </lineage>
</organism>
<dbReference type="STRING" id="1137280.D777_01731"/>
<dbReference type="RefSeq" id="WP_036130264.1">
    <property type="nucleotide sequence ID" value="NZ_ANIE01000005.1"/>
</dbReference>
<dbReference type="PATRIC" id="fig|1137280.3.peg.1546"/>